<sequence>MHTTALPPIDPMSQMESDHRIANNLGLLAALLELDGGTAEDAGASGMAELLYTARRRIYAVANIHRRLYQTDRVGWIDLARYLNDLGEDLRTVCQDTGRRRHLSISTETRYVSAEHAISVGILVAELVGNACKHAYPDDEAGEVRIALENRALGWQLTVEDDGAGFAHSPVRSAARLGAHLIDASATRLGALYAWQDSMPGTRFTLWKDEAIVSRRSRATADDASCRALAAIDRLGGEHEFARSLSGVKSTQSASATIQIAGANHEVTTGEHIDANAASNRGRGRSLSADRVRHRRSEIRN</sequence>
<dbReference type="InterPro" id="IPR011495">
    <property type="entry name" value="Sig_transdc_His_kin_sub2_dim/P"/>
</dbReference>
<protein>
    <recommendedName>
        <fullName evidence="2">histidine kinase</fullName>
        <ecNumber evidence="2">2.7.13.3</ecNumber>
    </recommendedName>
</protein>
<accession>A0A7W7KAL4</accession>
<comment type="catalytic activity">
    <reaction evidence="1">
        <text>ATP + protein L-histidine = ADP + protein N-phospho-L-histidine.</text>
        <dbReference type="EC" id="2.7.13.3"/>
    </reaction>
</comment>
<evidence type="ECO:0000256" key="2">
    <source>
        <dbReference type="ARBA" id="ARBA00012438"/>
    </source>
</evidence>
<feature type="compositionally biased region" description="Basic residues" evidence="8">
    <location>
        <begin position="292"/>
        <end position="301"/>
    </location>
</feature>
<keyword evidence="5" id="KW-0547">Nucleotide-binding</keyword>
<dbReference type="RefSeq" id="WP_184245838.1">
    <property type="nucleotide sequence ID" value="NZ_JACHLR010000010.1"/>
</dbReference>
<comment type="caution">
    <text evidence="10">The sequence shown here is derived from an EMBL/GenBank/DDBJ whole genome shotgun (WGS) entry which is preliminary data.</text>
</comment>
<dbReference type="Proteomes" id="UP000555448">
    <property type="component" value="Unassembled WGS sequence"/>
</dbReference>
<keyword evidence="6 10" id="KW-0418">Kinase</keyword>
<reference evidence="10 11" key="1">
    <citation type="submission" date="2020-08" db="EMBL/GenBank/DDBJ databases">
        <title>Functional genomics of gut bacteria from endangered species of beetles.</title>
        <authorList>
            <person name="Carlos-Shanley C."/>
        </authorList>
    </citation>
    <scope>NUCLEOTIDE SEQUENCE [LARGE SCALE GENOMIC DNA]</scope>
    <source>
        <strain evidence="10 11">S00245</strain>
    </source>
</reference>
<evidence type="ECO:0000256" key="3">
    <source>
        <dbReference type="ARBA" id="ARBA00022553"/>
    </source>
</evidence>
<organism evidence="10 11">
    <name type="scientific">Novosphingobium chloroacetimidivorans</name>
    <dbReference type="NCBI Taxonomy" id="1428314"/>
    <lineage>
        <taxon>Bacteria</taxon>
        <taxon>Pseudomonadati</taxon>
        <taxon>Pseudomonadota</taxon>
        <taxon>Alphaproteobacteria</taxon>
        <taxon>Sphingomonadales</taxon>
        <taxon>Sphingomonadaceae</taxon>
        <taxon>Novosphingobium</taxon>
    </lineage>
</organism>
<proteinExistence type="predicted"/>
<dbReference type="SMART" id="SM00387">
    <property type="entry name" value="HATPase_c"/>
    <property type="match status" value="1"/>
</dbReference>
<evidence type="ECO:0000256" key="7">
    <source>
        <dbReference type="ARBA" id="ARBA00022840"/>
    </source>
</evidence>
<evidence type="ECO:0000256" key="6">
    <source>
        <dbReference type="ARBA" id="ARBA00022777"/>
    </source>
</evidence>
<dbReference type="Gene3D" id="3.30.565.10">
    <property type="entry name" value="Histidine kinase-like ATPase, C-terminal domain"/>
    <property type="match status" value="1"/>
</dbReference>
<dbReference type="InterPro" id="IPR036890">
    <property type="entry name" value="HATPase_C_sf"/>
</dbReference>
<dbReference type="InterPro" id="IPR003594">
    <property type="entry name" value="HATPase_dom"/>
</dbReference>
<dbReference type="EMBL" id="JACHLR010000010">
    <property type="protein sequence ID" value="MBB4859292.1"/>
    <property type="molecule type" value="Genomic_DNA"/>
</dbReference>
<evidence type="ECO:0000256" key="1">
    <source>
        <dbReference type="ARBA" id="ARBA00000085"/>
    </source>
</evidence>
<dbReference type="AlphaFoldDB" id="A0A7W7KAL4"/>
<evidence type="ECO:0000256" key="5">
    <source>
        <dbReference type="ARBA" id="ARBA00022741"/>
    </source>
</evidence>
<dbReference type="Pfam" id="PF07568">
    <property type="entry name" value="HisKA_2"/>
    <property type="match status" value="1"/>
</dbReference>
<evidence type="ECO:0000256" key="4">
    <source>
        <dbReference type="ARBA" id="ARBA00022679"/>
    </source>
</evidence>
<keyword evidence="11" id="KW-1185">Reference proteome</keyword>
<evidence type="ECO:0000256" key="8">
    <source>
        <dbReference type="SAM" id="MobiDB-lite"/>
    </source>
</evidence>
<feature type="region of interest" description="Disordered" evidence="8">
    <location>
        <begin position="273"/>
        <end position="301"/>
    </location>
</feature>
<dbReference type="EC" id="2.7.13.3" evidence="2"/>
<keyword evidence="4" id="KW-0808">Transferase</keyword>
<name>A0A7W7KAL4_9SPHN</name>
<feature type="domain" description="Histidine kinase/HSP90-like ATPase" evidence="9">
    <location>
        <begin position="115"/>
        <end position="212"/>
    </location>
</feature>
<dbReference type="GO" id="GO:0005524">
    <property type="term" value="F:ATP binding"/>
    <property type="evidence" value="ECO:0007669"/>
    <property type="project" value="UniProtKB-KW"/>
</dbReference>
<gene>
    <name evidence="10" type="ORF">HNO88_002621</name>
</gene>
<keyword evidence="7" id="KW-0067">ATP-binding</keyword>
<dbReference type="SUPFAM" id="SSF55874">
    <property type="entry name" value="ATPase domain of HSP90 chaperone/DNA topoisomerase II/histidine kinase"/>
    <property type="match status" value="1"/>
</dbReference>
<evidence type="ECO:0000313" key="11">
    <source>
        <dbReference type="Proteomes" id="UP000555448"/>
    </source>
</evidence>
<dbReference type="PANTHER" id="PTHR41523:SF8">
    <property type="entry name" value="ETHYLENE RESPONSE SENSOR PROTEIN"/>
    <property type="match status" value="1"/>
</dbReference>
<evidence type="ECO:0000313" key="10">
    <source>
        <dbReference type="EMBL" id="MBB4859292.1"/>
    </source>
</evidence>
<dbReference type="PANTHER" id="PTHR41523">
    <property type="entry name" value="TWO-COMPONENT SYSTEM SENSOR PROTEIN"/>
    <property type="match status" value="1"/>
</dbReference>
<dbReference type="GO" id="GO:0004673">
    <property type="term" value="F:protein histidine kinase activity"/>
    <property type="evidence" value="ECO:0007669"/>
    <property type="project" value="UniProtKB-EC"/>
</dbReference>
<dbReference type="CDD" id="cd16936">
    <property type="entry name" value="HATPase_RsbW-like"/>
    <property type="match status" value="1"/>
</dbReference>
<evidence type="ECO:0000259" key="9">
    <source>
        <dbReference type="SMART" id="SM00387"/>
    </source>
</evidence>
<keyword evidence="3" id="KW-0597">Phosphoprotein</keyword>
<dbReference type="Pfam" id="PF13581">
    <property type="entry name" value="HATPase_c_2"/>
    <property type="match status" value="1"/>
</dbReference>